<dbReference type="SMART" id="SM00228">
    <property type="entry name" value="PDZ"/>
    <property type="match status" value="1"/>
</dbReference>
<evidence type="ECO:0000313" key="4">
    <source>
        <dbReference type="Proteomes" id="UP000245119"/>
    </source>
</evidence>
<comment type="caution">
    <text evidence="3">The sequence shown here is derived from an EMBL/GenBank/DDBJ whole genome shotgun (WGS) entry which is preliminary data.</text>
</comment>
<dbReference type="PANTHER" id="PTHR46150:SF3">
    <property type="entry name" value="RHO GTPASE-ACTIVATING PROTEIN 100F"/>
    <property type="match status" value="1"/>
</dbReference>
<evidence type="ECO:0000256" key="1">
    <source>
        <dbReference type="SAM" id="MobiDB-lite"/>
    </source>
</evidence>
<feature type="compositionally biased region" description="Basic and acidic residues" evidence="1">
    <location>
        <begin position="165"/>
        <end position="175"/>
    </location>
</feature>
<dbReference type="GO" id="GO:0030030">
    <property type="term" value="P:cell projection organization"/>
    <property type="evidence" value="ECO:0007669"/>
    <property type="project" value="TreeGrafter"/>
</dbReference>
<evidence type="ECO:0000259" key="2">
    <source>
        <dbReference type="PROSITE" id="PS50106"/>
    </source>
</evidence>
<dbReference type="InterPro" id="IPR036034">
    <property type="entry name" value="PDZ_sf"/>
</dbReference>
<dbReference type="GO" id="GO:0046578">
    <property type="term" value="P:regulation of Ras protein signal transduction"/>
    <property type="evidence" value="ECO:0007669"/>
    <property type="project" value="TreeGrafter"/>
</dbReference>
<dbReference type="InterPro" id="IPR052118">
    <property type="entry name" value="Rho-GAP_regulator"/>
</dbReference>
<dbReference type="EMBL" id="PZQS01000010">
    <property type="protein sequence ID" value="PVD22718.1"/>
    <property type="molecule type" value="Genomic_DNA"/>
</dbReference>
<dbReference type="OrthoDB" id="120383at2759"/>
<evidence type="ECO:0000313" key="3">
    <source>
        <dbReference type="EMBL" id="PVD22718.1"/>
    </source>
</evidence>
<dbReference type="PANTHER" id="PTHR46150">
    <property type="entry name" value="RHO GTPASE-ACTIVATING PROTEIN 100F"/>
    <property type="match status" value="1"/>
</dbReference>
<proteinExistence type="predicted"/>
<feature type="domain" description="PDZ" evidence="2">
    <location>
        <begin position="17"/>
        <end position="87"/>
    </location>
</feature>
<gene>
    <name evidence="3" type="ORF">C0Q70_15974</name>
</gene>
<feature type="region of interest" description="Disordered" evidence="1">
    <location>
        <begin position="201"/>
        <end position="248"/>
    </location>
</feature>
<dbReference type="GO" id="GO:0016477">
    <property type="term" value="P:cell migration"/>
    <property type="evidence" value="ECO:0007669"/>
    <property type="project" value="TreeGrafter"/>
</dbReference>
<feature type="region of interest" description="Disordered" evidence="1">
    <location>
        <begin position="164"/>
        <end position="183"/>
    </location>
</feature>
<organism evidence="3 4">
    <name type="scientific">Pomacea canaliculata</name>
    <name type="common">Golden apple snail</name>
    <dbReference type="NCBI Taxonomy" id="400727"/>
    <lineage>
        <taxon>Eukaryota</taxon>
        <taxon>Metazoa</taxon>
        <taxon>Spiralia</taxon>
        <taxon>Lophotrochozoa</taxon>
        <taxon>Mollusca</taxon>
        <taxon>Gastropoda</taxon>
        <taxon>Caenogastropoda</taxon>
        <taxon>Architaenioglossa</taxon>
        <taxon>Ampullarioidea</taxon>
        <taxon>Ampullariidae</taxon>
        <taxon>Pomacea</taxon>
    </lineage>
</organism>
<dbReference type="InterPro" id="IPR001478">
    <property type="entry name" value="PDZ"/>
</dbReference>
<dbReference type="PROSITE" id="PS50106">
    <property type="entry name" value="PDZ"/>
    <property type="match status" value="1"/>
</dbReference>
<dbReference type="CDD" id="cd06718">
    <property type="entry name" value="PDZ_Par6-like"/>
    <property type="match status" value="1"/>
</dbReference>
<name>A0A2T7NNH4_POMCA</name>
<dbReference type="Gene3D" id="2.30.42.10">
    <property type="match status" value="1"/>
</dbReference>
<dbReference type="GO" id="GO:0005096">
    <property type="term" value="F:GTPase activator activity"/>
    <property type="evidence" value="ECO:0007669"/>
    <property type="project" value="TreeGrafter"/>
</dbReference>
<dbReference type="AlphaFoldDB" id="A0A2T7NNH4"/>
<keyword evidence="4" id="KW-1185">Reference proteome</keyword>
<protein>
    <recommendedName>
        <fullName evidence="2">PDZ domain-containing protein</fullName>
    </recommendedName>
</protein>
<sequence>MGIKSMEVEDDSFVVETVEIIKRPGQTLGFYIREGNGFDRVDGVFISRIQMGTVAESNGLLHVGDEILTVNNVRVGNMSLDDVVILMSIPKKLVLSIRTRRNCNKNKSCPSLALTDKDDDDDEPPIVVLKKGRSSSATALEMTEKCPDAFPPYAQYPFHPADYLQPKRDTLHDRPTSSSRYASIFISPDKAQARLLTDEALDSGNSSDGSLPRSIDSGRELPYGGGQDVELSAADSPGSYVSPSTTMVGSGGGANFVGDREYMKYLLPDRKQTPKSPSKSIPLAALSPSHAGYLSDEGSMYSEPPYMNLGPYREGSAHPSLPNRSRGQEISGKTAGPLAVQVPVQPLAAEPVTRVLQFRFGSDFHTSAPSGFSRFRVGLRDVRGSRK</sequence>
<dbReference type="STRING" id="400727.A0A2T7NNH4"/>
<feature type="compositionally biased region" description="Polar residues" evidence="1">
    <location>
        <begin position="239"/>
        <end position="248"/>
    </location>
</feature>
<dbReference type="Pfam" id="PF00595">
    <property type="entry name" value="PDZ"/>
    <property type="match status" value="1"/>
</dbReference>
<dbReference type="GO" id="GO:0097060">
    <property type="term" value="C:synaptic membrane"/>
    <property type="evidence" value="ECO:0007669"/>
    <property type="project" value="TreeGrafter"/>
</dbReference>
<reference evidence="3 4" key="1">
    <citation type="submission" date="2018-04" db="EMBL/GenBank/DDBJ databases">
        <title>The genome of golden apple snail Pomacea canaliculata provides insight into stress tolerance and invasive adaptation.</title>
        <authorList>
            <person name="Liu C."/>
            <person name="Liu B."/>
            <person name="Ren Y."/>
            <person name="Zhang Y."/>
            <person name="Wang H."/>
            <person name="Li S."/>
            <person name="Jiang F."/>
            <person name="Yin L."/>
            <person name="Zhang G."/>
            <person name="Qian W."/>
            <person name="Fan W."/>
        </authorList>
    </citation>
    <scope>NUCLEOTIDE SEQUENCE [LARGE SCALE GENOMIC DNA]</scope>
    <source>
        <strain evidence="3">SZHN2017</strain>
        <tissue evidence="3">Muscle</tissue>
    </source>
</reference>
<dbReference type="Proteomes" id="UP000245119">
    <property type="component" value="Linkage Group LG10"/>
</dbReference>
<accession>A0A2T7NNH4</accession>
<dbReference type="SUPFAM" id="SSF50156">
    <property type="entry name" value="PDZ domain-like"/>
    <property type="match status" value="1"/>
</dbReference>